<dbReference type="OrthoDB" id="514070at2759"/>
<comment type="caution">
    <text evidence="2">The sequence shown here is derived from an EMBL/GenBank/DDBJ whole genome shotgun (WGS) entry which is preliminary data.</text>
</comment>
<evidence type="ECO:0000256" key="1">
    <source>
        <dbReference type="SAM" id="MobiDB-lite"/>
    </source>
</evidence>
<feature type="region of interest" description="Disordered" evidence="1">
    <location>
        <begin position="323"/>
        <end position="360"/>
    </location>
</feature>
<feature type="compositionally biased region" description="Polar residues" evidence="1">
    <location>
        <begin position="96"/>
        <end position="110"/>
    </location>
</feature>
<feature type="region of interest" description="Disordered" evidence="1">
    <location>
        <begin position="78"/>
        <end position="132"/>
    </location>
</feature>
<evidence type="ECO:0000313" key="2">
    <source>
        <dbReference type="EMBL" id="RDB22822.1"/>
    </source>
</evidence>
<sequence length="390" mass="43028">MAEHAQIPLPKFLKLLTSNNVPVQKAMSISGKIYKDYNTAAKLAQLNEVKLVASGVDSKDDRKTLMTALRKSGYIPKDARKKLPDDSVPEDASVAGPSTPTKMTAMQAVTTPPKRKRKRQNDTNELLPAGPVDDEAAAYGSLEFNEVLDEEVLRIKSTIVNRAPIMTAWATVVAERMGFRCEEALSIASVYTEMNAVTKGVSLGLYENGKQKGMEAVPGGSQAYIEFIGRRPLYQTQTQQWRALSEGSPVKPSTAFSYISRAFRQTTPHIIGALKLLADSFSPQEINSMAWSLYAEFRPTVDQWGGRSEVKCSTILDLRKKNAEPAEPPATTAQGIVKVEETGGEDGDVRDDVPPERKKMKPLSLEDYEAALDQDFEYDKLDLNFETSND</sequence>
<keyword evidence="3" id="KW-1185">Reference proteome</keyword>
<evidence type="ECO:0000313" key="3">
    <source>
        <dbReference type="Proteomes" id="UP000076154"/>
    </source>
</evidence>
<organism evidence="2 3">
    <name type="scientific">Hypsizygus marmoreus</name>
    <name type="common">White beech mushroom</name>
    <name type="synonym">Agaricus marmoreus</name>
    <dbReference type="NCBI Taxonomy" id="39966"/>
    <lineage>
        <taxon>Eukaryota</taxon>
        <taxon>Fungi</taxon>
        <taxon>Dikarya</taxon>
        <taxon>Basidiomycota</taxon>
        <taxon>Agaricomycotina</taxon>
        <taxon>Agaricomycetes</taxon>
        <taxon>Agaricomycetidae</taxon>
        <taxon>Agaricales</taxon>
        <taxon>Tricholomatineae</taxon>
        <taxon>Lyophyllaceae</taxon>
        <taxon>Hypsizygus</taxon>
    </lineage>
</organism>
<protein>
    <submittedName>
        <fullName evidence="2">Uncharacterized protein</fullName>
    </submittedName>
</protein>
<dbReference type="InParanoid" id="A0A369JNA3"/>
<dbReference type="EMBL" id="LUEZ02000049">
    <property type="protein sequence ID" value="RDB22822.1"/>
    <property type="molecule type" value="Genomic_DNA"/>
</dbReference>
<proteinExistence type="predicted"/>
<name>A0A369JNA3_HYPMA</name>
<gene>
    <name evidence="2" type="ORF">Hypma_010099</name>
</gene>
<dbReference type="AlphaFoldDB" id="A0A369JNA3"/>
<dbReference type="Proteomes" id="UP000076154">
    <property type="component" value="Unassembled WGS sequence"/>
</dbReference>
<accession>A0A369JNA3</accession>
<reference evidence="2" key="1">
    <citation type="submission" date="2018-04" db="EMBL/GenBank/DDBJ databases">
        <title>Whole genome sequencing of Hypsizygus marmoreus.</title>
        <authorList>
            <person name="Choi I.-G."/>
            <person name="Min B."/>
            <person name="Kim J.-G."/>
            <person name="Kim S."/>
            <person name="Oh Y.-L."/>
            <person name="Kong W.-S."/>
            <person name="Park H."/>
            <person name="Jeong J."/>
            <person name="Song E.-S."/>
        </authorList>
    </citation>
    <scope>NUCLEOTIDE SEQUENCE [LARGE SCALE GENOMIC DNA]</scope>
    <source>
        <strain evidence="2">51987-8</strain>
    </source>
</reference>